<dbReference type="InterPro" id="IPR037049">
    <property type="entry name" value="DUF1214_C_sf"/>
</dbReference>
<proteinExistence type="predicted"/>
<dbReference type="SUPFAM" id="SSF160935">
    <property type="entry name" value="VPA0735-like"/>
    <property type="match status" value="1"/>
</dbReference>
<organism evidence="3 4">
    <name type="scientific">Streptomyces sp. 900116325</name>
    <dbReference type="NCBI Taxonomy" id="3154295"/>
    <lineage>
        <taxon>Bacteria</taxon>
        <taxon>Bacillati</taxon>
        <taxon>Actinomycetota</taxon>
        <taxon>Actinomycetes</taxon>
        <taxon>Kitasatosporales</taxon>
        <taxon>Streptomycetaceae</taxon>
        <taxon>Streptomyces</taxon>
    </lineage>
</organism>
<evidence type="ECO:0000313" key="3">
    <source>
        <dbReference type="EMBL" id="MET8434328.1"/>
    </source>
</evidence>
<dbReference type="InterPro" id="IPR010621">
    <property type="entry name" value="DUF1214"/>
</dbReference>
<comment type="caution">
    <text evidence="3">The sequence shown here is derived from an EMBL/GenBank/DDBJ whole genome shotgun (WGS) entry which is preliminary data.</text>
</comment>
<dbReference type="InterPro" id="IPR037050">
    <property type="entry name" value="DUF1254_sf"/>
</dbReference>
<dbReference type="Proteomes" id="UP001550044">
    <property type="component" value="Unassembled WGS sequence"/>
</dbReference>
<dbReference type="Gene3D" id="2.60.40.1610">
    <property type="entry name" value="Domain of unknown function DUF1254"/>
    <property type="match status" value="1"/>
</dbReference>
<evidence type="ECO:0000259" key="2">
    <source>
        <dbReference type="Pfam" id="PF06863"/>
    </source>
</evidence>
<dbReference type="EMBL" id="JBEXIP010000011">
    <property type="protein sequence ID" value="MET8434328.1"/>
    <property type="molecule type" value="Genomic_DNA"/>
</dbReference>
<sequence length="448" mass="48444">MTAASDPSEELVALAADAYVYGYPLVFDLSAAEDFMQVGVGPLAPTPFNHFAHPARSAAPGTHWACVGDDTLCSVAQLDLSGGPIRLHVPDTDGAYYVLQFVDTWTNNFAYVGRRATGTAEGDWLVVPPGWAGSEPDGVRGVIDAPTSVVSVIGRIACDGPDDVERVRELQKQLTLTHLEPGTHRTGLPAPDTDVPQQLCFFEQLRVWMADFPPAAADCAYQDRFQPLGLLEEGPSPYVSADPVLVRALVEGMERGRARVAEAARPDEAGRGRWVMDPHLFDYNLDRFGVGTIDSPEWKMADREASYLFRAVAAGIAPWGAHGYEAVAAHTSHDGDGHRLNGAHSYVLRFEQPPPVGAFWSLTMYDEPDGRLAESPAGRHAIGDRTPGLVRADDGSLTVHLGKERPADPAAANWLPAPDGDFRLVLRLYAPGRAVLDGSYEIPAVERY</sequence>
<dbReference type="RefSeq" id="WP_356497113.1">
    <property type="nucleotide sequence ID" value="NZ_JBEXIP010000011.1"/>
</dbReference>
<name>A0ABV2U918_9ACTN</name>
<dbReference type="Pfam" id="PF06863">
    <property type="entry name" value="DUF1254"/>
    <property type="match status" value="1"/>
</dbReference>
<dbReference type="PANTHER" id="PTHR36509">
    <property type="entry name" value="BLL3101 PROTEIN"/>
    <property type="match status" value="1"/>
</dbReference>
<evidence type="ECO:0000313" key="4">
    <source>
        <dbReference type="Proteomes" id="UP001550044"/>
    </source>
</evidence>
<dbReference type="PANTHER" id="PTHR36509:SF2">
    <property type="entry name" value="BLL3101 PROTEIN"/>
    <property type="match status" value="1"/>
</dbReference>
<feature type="domain" description="DUF1214" evidence="1">
    <location>
        <begin position="325"/>
        <end position="431"/>
    </location>
</feature>
<protein>
    <submittedName>
        <fullName evidence="3">DUF1254 domain-containing protein</fullName>
    </submittedName>
</protein>
<dbReference type="Pfam" id="PF06742">
    <property type="entry name" value="DUF1214"/>
    <property type="match status" value="1"/>
</dbReference>
<keyword evidence="4" id="KW-1185">Reference proteome</keyword>
<reference evidence="3 4" key="1">
    <citation type="submission" date="2024-06" db="EMBL/GenBank/DDBJ databases">
        <title>The Natural Products Discovery Center: Release of the First 8490 Sequenced Strains for Exploring Actinobacteria Biosynthetic Diversity.</title>
        <authorList>
            <person name="Kalkreuter E."/>
            <person name="Kautsar S.A."/>
            <person name="Yang D."/>
            <person name="Bader C.D."/>
            <person name="Teijaro C.N."/>
            <person name="Fluegel L."/>
            <person name="Davis C.M."/>
            <person name="Simpson J.R."/>
            <person name="Lauterbach L."/>
            <person name="Steele A.D."/>
            <person name="Gui C."/>
            <person name="Meng S."/>
            <person name="Li G."/>
            <person name="Viehrig K."/>
            <person name="Ye F."/>
            <person name="Su P."/>
            <person name="Kiefer A.F."/>
            <person name="Nichols A."/>
            <person name="Cepeda A.J."/>
            <person name="Yan W."/>
            <person name="Fan B."/>
            <person name="Jiang Y."/>
            <person name="Adhikari A."/>
            <person name="Zheng C.-J."/>
            <person name="Schuster L."/>
            <person name="Cowan T.M."/>
            <person name="Smanski M.J."/>
            <person name="Chevrette M.G."/>
            <person name="De Carvalho L.P.S."/>
            <person name="Shen B."/>
        </authorList>
    </citation>
    <scope>NUCLEOTIDE SEQUENCE [LARGE SCALE GENOMIC DNA]</scope>
    <source>
        <strain evidence="3 4">NPDC005137</strain>
    </source>
</reference>
<feature type="domain" description="DUF1254" evidence="2">
    <location>
        <begin position="48"/>
        <end position="177"/>
    </location>
</feature>
<dbReference type="InterPro" id="IPR010679">
    <property type="entry name" value="DUF1254"/>
</dbReference>
<gene>
    <name evidence="3" type="ORF">ABZV61_16290</name>
</gene>
<accession>A0ABV2U918</accession>
<dbReference type="Gene3D" id="2.60.120.600">
    <property type="entry name" value="Domain of unknown function DUF1214, C-terminal domain"/>
    <property type="match status" value="1"/>
</dbReference>
<evidence type="ECO:0000259" key="1">
    <source>
        <dbReference type="Pfam" id="PF06742"/>
    </source>
</evidence>